<protein>
    <submittedName>
        <fullName evidence="3">Integral membrane protein DUF6 domain protein</fullName>
    </submittedName>
</protein>
<dbReference type="AlphaFoldDB" id="Q2PY33"/>
<organism evidence="3">
    <name type="scientific">uncultured marine bacterium Ant39E11</name>
    <dbReference type="NCBI Taxonomy" id="360427"/>
    <lineage>
        <taxon>Bacteria</taxon>
        <taxon>environmental samples</taxon>
    </lineage>
</organism>
<dbReference type="Pfam" id="PF00892">
    <property type="entry name" value="EamA"/>
    <property type="match status" value="2"/>
</dbReference>
<evidence type="ECO:0000256" key="1">
    <source>
        <dbReference type="SAM" id="Phobius"/>
    </source>
</evidence>
<dbReference type="InterPro" id="IPR037185">
    <property type="entry name" value="EmrE-like"/>
</dbReference>
<sequence>MFLITPVLRVFLPSMAFLSQSSSRWTFIFWLHVIVLIWGFSGSLGRLIALGSLELVWLRTAIASIALIGFMLMRSRPLVLPPFRDCIRLAGLGVLIAIHWLTFFECIKQSNVSIALACLSTGPLFVAIIEPIAFKRRIASSEVLLAVGVLSGMLLALGNLQADMYAIALGISSSAIVSLFAVSNAFLVKRIPSDVISLWELGVAALALTLVLLYRGEVVGVLSQTSTMDWGWLLILALVCTTFAFTVSVQIMKRLTPFTVVLTVALEPVYGILIALAIFGETEAMSSNFYVGVLAVLAMVGMNGWLKRTKSPSKQG</sequence>
<keyword evidence="1" id="KW-0812">Transmembrane</keyword>
<keyword evidence="1" id="KW-1133">Transmembrane helix</keyword>
<accession>Q2PY33</accession>
<dbReference type="EMBL" id="DQ295241">
    <property type="protein sequence ID" value="ABC25394.1"/>
    <property type="molecule type" value="Genomic_DNA"/>
</dbReference>
<dbReference type="SUPFAM" id="SSF103481">
    <property type="entry name" value="Multidrug resistance efflux transporter EmrE"/>
    <property type="match status" value="2"/>
</dbReference>
<feature type="transmembrane region" description="Helical" evidence="1">
    <location>
        <begin position="258"/>
        <end position="279"/>
    </location>
</feature>
<evidence type="ECO:0000259" key="2">
    <source>
        <dbReference type="Pfam" id="PF00892"/>
    </source>
</evidence>
<feature type="transmembrane region" description="Helical" evidence="1">
    <location>
        <begin position="27"/>
        <end position="49"/>
    </location>
</feature>
<evidence type="ECO:0000313" key="3">
    <source>
        <dbReference type="EMBL" id="ABC25394.1"/>
    </source>
</evidence>
<feature type="transmembrane region" description="Helical" evidence="1">
    <location>
        <begin position="285"/>
        <end position="306"/>
    </location>
</feature>
<dbReference type="PANTHER" id="PTHR22911">
    <property type="entry name" value="ACYL-MALONYL CONDENSING ENZYME-RELATED"/>
    <property type="match status" value="1"/>
</dbReference>
<feature type="transmembrane region" description="Helical" evidence="1">
    <location>
        <begin position="230"/>
        <end position="251"/>
    </location>
</feature>
<dbReference type="PANTHER" id="PTHR22911:SF79">
    <property type="entry name" value="MOBA-LIKE NTP TRANSFERASE DOMAIN-CONTAINING PROTEIN"/>
    <property type="match status" value="1"/>
</dbReference>
<feature type="transmembrane region" description="Helical" evidence="1">
    <location>
        <begin position="86"/>
        <end position="104"/>
    </location>
</feature>
<feature type="transmembrane region" description="Helical" evidence="1">
    <location>
        <begin position="141"/>
        <end position="158"/>
    </location>
</feature>
<name>Q2PY33_9BACT</name>
<dbReference type="GO" id="GO:0016020">
    <property type="term" value="C:membrane"/>
    <property type="evidence" value="ECO:0007669"/>
    <property type="project" value="InterPro"/>
</dbReference>
<feature type="domain" description="EamA" evidence="2">
    <location>
        <begin position="28"/>
        <end position="156"/>
    </location>
</feature>
<feature type="transmembrane region" description="Helical" evidence="1">
    <location>
        <begin position="164"/>
        <end position="188"/>
    </location>
</feature>
<proteinExistence type="predicted"/>
<feature type="domain" description="EamA" evidence="2">
    <location>
        <begin position="165"/>
        <end position="297"/>
    </location>
</feature>
<keyword evidence="1" id="KW-0472">Membrane</keyword>
<reference evidence="3" key="1">
    <citation type="journal article" date="2006" name="Appl. Environ. Microbiol.">
        <title>Comparative genomics of DNA fragments from six Antarctic marine planktonic bacteria.</title>
        <authorList>
            <person name="Grzymski J.J."/>
            <person name="Carter B.J."/>
            <person name="DeLong E.F."/>
            <person name="Feldman R.A."/>
            <person name="Ghadiri A."/>
            <person name="Murray A.E."/>
        </authorList>
    </citation>
    <scope>NUCLEOTIDE SEQUENCE</scope>
</reference>
<dbReference type="InterPro" id="IPR000620">
    <property type="entry name" value="EamA_dom"/>
</dbReference>
<feature type="transmembrane region" description="Helical" evidence="1">
    <location>
        <begin position="195"/>
        <end position="214"/>
    </location>
</feature>
<feature type="transmembrane region" description="Helical" evidence="1">
    <location>
        <begin position="55"/>
        <end position="74"/>
    </location>
</feature>